<keyword evidence="4" id="KW-0378">Hydrolase</keyword>
<dbReference type="GO" id="GO:0005975">
    <property type="term" value="P:carbohydrate metabolic process"/>
    <property type="evidence" value="ECO:0007669"/>
    <property type="project" value="InterPro"/>
</dbReference>
<evidence type="ECO:0000256" key="6">
    <source>
        <dbReference type="ARBA" id="ARBA00023295"/>
    </source>
</evidence>
<name>A0A7D8UJ57_9HELO</name>
<dbReference type="PANTHER" id="PTHR43447">
    <property type="entry name" value="ALPHA-AMYLASE"/>
    <property type="match status" value="1"/>
</dbReference>
<evidence type="ECO:0000313" key="9">
    <source>
        <dbReference type="Proteomes" id="UP000481288"/>
    </source>
</evidence>
<protein>
    <submittedName>
        <fullName evidence="8">Glucan 1,4-alpha-maltohexaosidase</fullName>
    </submittedName>
</protein>
<dbReference type="AlphaFoldDB" id="A0A7D8UJ57"/>
<evidence type="ECO:0000313" key="8">
    <source>
        <dbReference type="EMBL" id="TVY48868.1"/>
    </source>
</evidence>
<comment type="similarity">
    <text evidence="2">Belongs to the glycosyl hydrolase 13 family.</text>
</comment>
<dbReference type="NCBIfam" id="NF006969">
    <property type="entry name" value="PRK09441.1-2"/>
    <property type="match status" value="1"/>
</dbReference>
<keyword evidence="6" id="KW-0326">Glycosidase</keyword>
<evidence type="ECO:0000256" key="4">
    <source>
        <dbReference type="ARBA" id="ARBA00022801"/>
    </source>
</evidence>
<keyword evidence="5" id="KW-0119">Carbohydrate metabolism</keyword>
<dbReference type="GO" id="GO:0004553">
    <property type="term" value="F:hydrolase activity, hydrolyzing O-glycosyl compounds"/>
    <property type="evidence" value="ECO:0007669"/>
    <property type="project" value="InterPro"/>
</dbReference>
<evidence type="ECO:0000256" key="5">
    <source>
        <dbReference type="ARBA" id="ARBA00023277"/>
    </source>
</evidence>
<comment type="caution">
    <text evidence="8">The sequence shown here is derived from an EMBL/GenBank/DDBJ whole genome shotgun (WGS) entry which is preliminary data.</text>
</comment>
<dbReference type="Gene3D" id="3.20.20.80">
    <property type="entry name" value="Glycosidases"/>
    <property type="match status" value="1"/>
</dbReference>
<dbReference type="OrthoDB" id="550577at2759"/>
<sequence length="506" mass="56926">PANRSHTEENKTLFQAWEWNVPADQKHYQRLLGALDQYKEIGITTIWLPPACKAAAGSNGNGYDIYDLYDLGEFDQKGSVGTKFGTKDELLRLCRKAKDLGIDVLFDAVLNHKAGADHTEKCKVVEVDENDRTKEVGDPYEIEAWFGFDFPGRGDKYSKIKWHWEHFSGTDYNAENGKSAIYKVQGDNKHWSRSVANEQGNADFMMFADIDYAHPEVCEDVIHWGEWVVKELGLSAFRLDAVQHFSERFTTEFISNLEEKFGKDSIFIVGEYWDPDAQVMSDWLDQMAHKMSLFDSPLLNTFASISKEQNADLRKVFDGSLVKMRPRDAVTLVTNHDTQVGQTVATPIEAFFKPLAYALILLRNQGYPEIFYGDLYGTKKEDNPEGPVAHVAGLVLARKLYAYGEQDEYFNEANCVGFVRRGTADHPSGLACVMSNTGPGEIKMAVGDMHAGEKWTDVLGNEDREVVIGPDGYGMFPCASISVSVWVSKDAQGRDRFGKFDLDIYG</sequence>
<dbReference type="SUPFAM" id="SSF51445">
    <property type="entry name" value="(Trans)glycosidases"/>
    <property type="match status" value="1"/>
</dbReference>
<comment type="cofactor">
    <cofactor evidence="1">
        <name>Ca(2+)</name>
        <dbReference type="ChEBI" id="CHEBI:29108"/>
    </cofactor>
</comment>
<dbReference type="GO" id="GO:0005509">
    <property type="term" value="F:calcium ion binding"/>
    <property type="evidence" value="ECO:0007669"/>
    <property type="project" value="InterPro"/>
</dbReference>
<proteinExistence type="inferred from homology"/>
<accession>A0A7D8UJ57</accession>
<dbReference type="SUPFAM" id="SSF51011">
    <property type="entry name" value="Glycosyl hydrolase domain"/>
    <property type="match status" value="1"/>
</dbReference>
<feature type="domain" description="Glycosyl hydrolase family 13 catalytic" evidence="7">
    <location>
        <begin position="11"/>
        <end position="398"/>
    </location>
</feature>
<dbReference type="PIRSF" id="PIRSF001021">
    <property type="entry name" value="Alph-amls_thrmst"/>
    <property type="match status" value="1"/>
</dbReference>
<dbReference type="InterPro" id="IPR017853">
    <property type="entry name" value="GH"/>
</dbReference>
<dbReference type="Proteomes" id="UP000481288">
    <property type="component" value="Unassembled WGS sequence"/>
</dbReference>
<dbReference type="EMBL" id="QGMG01001364">
    <property type="protein sequence ID" value="TVY48868.1"/>
    <property type="molecule type" value="Genomic_DNA"/>
</dbReference>
<organism evidence="8 9">
    <name type="scientific">Lachnellula cervina</name>
    <dbReference type="NCBI Taxonomy" id="1316786"/>
    <lineage>
        <taxon>Eukaryota</taxon>
        <taxon>Fungi</taxon>
        <taxon>Dikarya</taxon>
        <taxon>Ascomycota</taxon>
        <taxon>Pezizomycotina</taxon>
        <taxon>Leotiomycetes</taxon>
        <taxon>Helotiales</taxon>
        <taxon>Lachnaceae</taxon>
        <taxon>Lachnellula</taxon>
    </lineage>
</organism>
<dbReference type="CDD" id="cd11318">
    <property type="entry name" value="AmyAc_bac_fung_AmyA"/>
    <property type="match status" value="1"/>
</dbReference>
<keyword evidence="3" id="KW-0479">Metal-binding</keyword>
<gene>
    <name evidence="8" type="primary">AMT6_1</name>
    <name evidence="8" type="ORF">LCER1_G006933</name>
</gene>
<dbReference type="InterPro" id="IPR013780">
    <property type="entry name" value="Glyco_hydro_b"/>
</dbReference>
<dbReference type="Gene3D" id="2.60.40.1180">
    <property type="entry name" value="Golgi alpha-mannosidase II"/>
    <property type="match status" value="1"/>
</dbReference>
<evidence type="ECO:0000259" key="7">
    <source>
        <dbReference type="SMART" id="SM00642"/>
    </source>
</evidence>
<dbReference type="InterPro" id="IPR013776">
    <property type="entry name" value="A-amylase_thermo"/>
</dbReference>
<dbReference type="Gene3D" id="2.40.30.140">
    <property type="match status" value="1"/>
</dbReference>
<reference evidence="8 9" key="1">
    <citation type="submission" date="2018-05" db="EMBL/GenBank/DDBJ databases">
        <title>Whole genome sequencing for identification of molecular markers to develop diagnostic detection tools for the regulated plant pathogen Lachnellula willkommii.</title>
        <authorList>
            <person name="Giroux E."/>
            <person name="Bilodeau G."/>
        </authorList>
    </citation>
    <scope>NUCLEOTIDE SEQUENCE [LARGE SCALE GENOMIC DNA]</scope>
    <source>
        <strain evidence="8 9">CBS 625.97</strain>
    </source>
</reference>
<evidence type="ECO:0000256" key="1">
    <source>
        <dbReference type="ARBA" id="ARBA00001913"/>
    </source>
</evidence>
<keyword evidence="9" id="KW-1185">Reference proteome</keyword>
<evidence type="ECO:0000256" key="3">
    <source>
        <dbReference type="ARBA" id="ARBA00022723"/>
    </source>
</evidence>
<dbReference type="NCBIfam" id="NF006968">
    <property type="entry name" value="PRK09441.1-1"/>
    <property type="match status" value="1"/>
</dbReference>
<evidence type="ECO:0000256" key="2">
    <source>
        <dbReference type="ARBA" id="ARBA00008061"/>
    </source>
</evidence>
<feature type="non-terminal residue" evidence="8">
    <location>
        <position position="1"/>
    </location>
</feature>
<dbReference type="SMART" id="SM00642">
    <property type="entry name" value="Aamy"/>
    <property type="match status" value="1"/>
</dbReference>
<dbReference type="Pfam" id="PF00128">
    <property type="entry name" value="Alpha-amylase"/>
    <property type="match status" value="1"/>
</dbReference>
<dbReference type="InterPro" id="IPR006047">
    <property type="entry name" value="GH13_cat_dom"/>
</dbReference>